<gene>
    <name evidence="2" type="ORF">ALTATR162_LOCUS4991</name>
</gene>
<protein>
    <submittedName>
        <fullName evidence="2">Uncharacterized protein</fullName>
    </submittedName>
</protein>
<feature type="compositionally biased region" description="Polar residues" evidence="1">
    <location>
        <begin position="98"/>
        <end position="109"/>
    </location>
</feature>
<name>A0A8J2I995_9PLEO</name>
<evidence type="ECO:0000313" key="2">
    <source>
        <dbReference type="EMBL" id="CAG5158116.1"/>
    </source>
</evidence>
<comment type="caution">
    <text evidence="2">The sequence shown here is derived from an EMBL/GenBank/DDBJ whole genome shotgun (WGS) entry which is preliminary data.</text>
</comment>
<sequence>MTVIHSLAIVLEYRSSTKTWESRRLDLLGQNVTLPEVCFIFLESSEWYQKHCSEDDRKKILVQFHTPGILTNDTCTYLNGYCGSQSSFSEDGDKNKLDSFSASSIVLHH</sequence>
<organism evidence="2 3">
    <name type="scientific">Alternaria atra</name>
    <dbReference type="NCBI Taxonomy" id="119953"/>
    <lineage>
        <taxon>Eukaryota</taxon>
        <taxon>Fungi</taxon>
        <taxon>Dikarya</taxon>
        <taxon>Ascomycota</taxon>
        <taxon>Pezizomycotina</taxon>
        <taxon>Dothideomycetes</taxon>
        <taxon>Pleosporomycetidae</taxon>
        <taxon>Pleosporales</taxon>
        <taxon>Pleosporineae</taxon>
        <taxon>Pleosporaceae</taxon>
        <taxon>Alternaria</taxon>
        <taxon>Alternaria sect. Ulocladioides</taxon>
    </lineage>
</organism>
<dbReference type="GeneID" id="67016719"/>
<dbReference type="AlphaFoldDB" id="A0A8J2I995"/>
<dbReference type="Proteomes" id="UP000676310">
    <property type="component" value="Unassembled WGS sequence"/>
</dbReference>
<evidence type="ECO:0000256" key="1">
    <source>
        <dbReference type="SAM" id="MobiDB-lite"/>
    </source>
</evidence>
<reference evidence="2" key="1">
    <citation type="submission" date="2021-05" db="EMBL/GenBank/DDBJ databases">
        <authorList>
            <person name="Stam R."/>
        </authorList>
    </citation>
    <scope>NUCLEOTIDE SEQUENCE</scope>
    <source>
        <strain evidence="2">CS162</strain>
    </source>
</reference>
<keyword evidence="3" id="KW-1185">Reference proteome</keyword>
<dbReference type="RefSeq" id="XP_043168542.1">
    <property type="nucleotide sequence ID" value="XM_043312607.1"/>
</dbReference>
<accession>A0A8J2I995</accession>
<evidence type="ECO:0000313" key="3">
    <source>
        <dbReference type="Proteomes" id="UP000676310"/>
    </source>
</evidence>
<feature type="region of interest" description="Disordered" evidence="1">
    <location>
        <begin position="86"/>
        <end position="109"/>
    </location>
</feature>
<dbReference type="EMBL" id="CAJRGZ010000018">
    <property type="protein sequence ID" value="CAG5158116.1"/>
    <property type="molecule type" value="Genomic_DNA"/>
</dbReference>
<proteinExistence type="predicted"/>
<dbReference type="OrthoDB" id="5427271at2759"/>